<comment type="caution">
    <text evidence="1">The sequence shown here is derived from an EMBL/GenBank/DDBJ whole genome shotgun (WGS) entry which is preliminary data.</text>
</comment>
<dbReference type="InterPro" id="IPR010562">
    <property type="entry name" value="Haemolymph_juvenile_hormone-bd"/>
</dbReference>
<dbReference type="Gene3D" id="3.15.10.30">
    <property type="entry name" value="Haemolymph juvenile hormone binding protein"/>
    <property type="match status" value="1"/>
</dbReference>
<dbReference type="Proteomes" id="UP000007151">
    <property type="component" value="Unassembled WGS sequence"/>
</dbReference>
<proteinExistence type="predicted"/>
<dbReference type="eggNOG" id="ENOG502T09A">
    <property type="taxonomic scope" value="Eukaryota"/>
</dbReference>
<dbReference type="OrthoDB" id="7339216at2759"/>
<reference evidence="1 2" key="1">
    <citation type="journal article" date="2011" name="Cell">
        <title>The monarch butterfly genome yields insights into long-distance migration.</title>
        <authorList>
            <person name="Zhan S."/>
            <person name="Merlin C."/>
            <person name="Boore J.L."/>
            <person name="Reppert S.M."/>
        </authorList>
    </citation>
    <scope>NUCLEOTIDE SEQUENCE [LARGE SCALE GENOMIC DNA]</scope>
    <source>
        <strain evidence="1">F-2</strain>
    </source>
</reference>
<dbReference type="PANTHER" id="PTHR11008">
    <property type="entry name" value="PROTEIN TAKEOUT-LIKE PROTEIN"/>
    <property type="match status" value="1"/>
</dbReference>
<accession>A0A212FJE1</accession>
<dbReference type="InterPro" id="IPR038606">
    <property type="entry name" value="To_sf"/>
</dbReference>
<name>A0A212FJE1_DANPL</name>
<dbReference type="AlphaFoldDB" id="A0A212FJE1"/>
<sequence>MMKFQLFTLLLVVAAVSAKPSFSDVSIVEENSEGQQRIIVEGQIRRIIQQVRDGIKNAGLDPLEVERVVYEDAPVPFLVEIKAFIENLKFNGLSNIVIHNLDYSLIFNRLRMDLSIPAIRLSIGDSGIQASVFGNSLEGQLNGSLGIISLRLATEVRVNIGIISGISIRSISINFSLGGIESNLFISALGNDYSDDANVFLGESIPKFVSDNSASINKYLEDLIKDLLDSL</sequence>
<dbReference type="EMBL" id="AGBW02008289">
    <property type="protein sequence ID" value="OWR53829.1"/>
    <property type="molecule type" value="Genomic_DNA"/>
</dbReference>
<evidence type="ECO:0000313" key="2">
    <source>
        <dbReference type="Proteomes" id="UP000007151"/>
    </source>
</evidence>
<keyword evidence="2" id="KW-1185">Reference proteome</keyword>
<dbReference type="Pfam" id="PF06585">
    <property type="entry name" value="JHBP"/>
    <property type="match status" value="1"/>
</dbReference>
<dbReference type="KEGG" id="dpl:KGM_202181"/>
<protein>
    <submittedName>
        <fullName evidence="1">Uncharacterized protein</fullName>
    </submittedName>
</protein>
<dbReference type="PANTHER" id="PTHR11008:SF9">
    <property type="entry name" value="PROTEIN TAKEOUT-LIKE PROTEIN"/>
    <property type="match status" value="1"/>
</dbReference>
<organism evidence="1 2">
    <name type="scientific">Danaus plexippus plexippus</name>
    <dbReference type="NCBI Taxonomy" id="278856"/>
    <lineage>
        <taxon>Eukaryota</taxon>
        <taxon>Metazoa</taxon>
        <taxon>Ecdysozoa</taxon>
        <taxon>Arthropoda</taxon>
        <taxon>Hexapoda</taxon>
        <taxon>Insecta</taxon>
        <taxon>Pterygota</taxon>
        <taxon>Neoptera</taxon>
        <taxon>Endopterygota</taxon>
        <taxon>Lepidoptera</taxon>
        <taxon>Glossata</taxon>
        <taxon>Ditrysia</taxon>
        <taxon>Papilionoidea</taxon>
        <taxon>Nymphalidae</taxon>
        <taxon>Danainae</taxon>
        <taxon>Danaini</taxon>
        <taxon>Danaina</taxon>
        <taxon>Danaus</taxon>
        <taxon>Danaus</taxon>
    </lineage>
</organism>
<evidence type="ECO:0000313" key="1">
    <source>
        <dbReference type="EMBL" id="OWR53829.1"/>
    </source>
</evidence>
<gene>
    <name evidence="1" type="ORF">KGM_202181</name>
</gene>